<reference evidence="10" key="2">
    <citation type="submission" date="2021-01" db="UniProtKB">
        <authorList>
            <consortium name="EnsemblMetazoa"/>
        </authorList>
    </citation>
    <scope>IDENTIFICATION</scope>
</reference>
<feature type="transmembrane region" description="Helical" evidence="8">
    <location>
        <begin position="311"/>
        <end position="333"/>
    </location>
</feature>
<sequence length="412" mass="46302">MWYLSASPCITHRHNHSINDHDDDFNEFHDGDHDERKFADYLDEGGYDYREHVAADSIVGKPLQMFLFVFLLAVIVVGVIGNSLILVIVFTQRKHRTTSSCYVASLALTDIVVLLTCGILHLALLIIPAFDLDLIEFPTRIFTCFTFIHEVSKGVTCYMLVALTIDRYLAFVHPLSSIRLRTIRHAVIVSVAVWLGSLLYCVIIEALNQVIDELPVFLIFFLTEYVAPLVLSTTCYVIIIHKMWRPGPRVVSLRRGSNQSDDHRRQKVGLLRMVLVALIVFAVSVGLHHAIRFYVIVSGRGESENHCKISLWTFLSDIALFVNSALNPFVYGLTNSLYASAFKSMLCCCNKGPRNLVSAFKTIPEIYRKLSGASATLGKTESVELSDVKDYLENPVVDIEDYSGSDVSFEVV</sequence>
<evidence type="ECO:0000313" key="10">
    <source>
        <dbReference type="EnsemblMetazoa" id="XP_030853084"/>
    </source>
</evidence>
<dbReference type="OrthoDB" id="10037617at2759"/>
<keyword evidence="4" id="KW-0297">G-protein coupled receptor</keyword>
<keyword evidence="2 8" id="KW-0812">Transmembrane</keyword>
<dbReference type="RefSeq" id="XP_030853084.1">
    <property type="nucleotide sequence ID" value="XM_030997224.1"/>
</dbReference>
<dbReference type="KEGG" id="spu:115929075"/>
<evidence type="ECO:0000256" key="6">
    <source>
        <dbReference type="ARBA" id="ARBA00023170"/>
    </source>
</evidence>
<feature type="transmembrane region" description="Helical" evidence="8">
    <location>
        <begin position="186"/>
        <end position="211"/>
    </location>
</feature>
<dbReference type="OMA" id="FLTEYVF"/>
<dbReference type="InParanoid" id="A0A7M7PKM7"/>
<proteinExistence type="predicted"/>
<feature type="domain" description="G-protein coupled receptors family 1 profile" evidence="9">
    <location>
        <begin position="81"/>
        <end position="331"/>
    </location>
</feature>
<organism evidence="10 11">
    <name type="scientific">Strongylocentrotus purpuratus</name>
    <name type="common">Purple sea urchin</name>
    <dbReference type="NCBI Taxonomy" id="7668"/>
    <lineage>
        <taxon>Eukaryota</taxon>
        <taxon>Metazoa</taxon>
        <taxon>Echinodermata</taxon>
        <taxon>Eleutherozoa</taxon>
        <taxon>Echinozoa</taxon>
        <taxon>Echinoidea</taxon>
        <taxon>Euechinoidea</taxon>
        <taxon>Echinacea</taxon>
        <taxon>Camarodonta</taxon>
        <taxon>Echinidea</taxon>
        <taxon>Strongylocentrotidae</taxon>
        <taxon>Strongylocentrotus</taxon>
    </lineage>
</organism>
<protein>
    <recommendedName>
        <fullName evidence="9">G-protein coupled receptors family 1 profile domain-containing protein</fullName>
    </recommendedName>
</protein>
<evidence type="ECO:0000256" key="3">
    <source>
        <dbReference type="ARBA" id="ARBA00022989"/>
    </source>
</evidence>
<comment type="subcellular location">
    <subcellularLocation>
        <location evidence="1">Membrane</location>
        <topology evidence="1">Multi-pass membrane protein</topology>
    </subcellularLocation>
</comment>
<evidence type="ECO:0000256" key="4">
    <source>
        <dbReference type="ARBA" id="ARBA00023040"/>
    </source>
</evidence>
<dbReference type="GeneID" id="115929075"/>
<feature type="transmembrane region" description="Helical" evidence="8">
    <location>
        <begin position="102"/>
        <end position="127"/>
    </location>
</feature>
<dbReference type="PANTHER" id="PTHR24243:SF208">
    <property type="entry name" value="PYROKININ-1 RECEPTOR"/>
    <property type="match status" value="1"/>
</dbReference>
<reference evidence="11" key="1">
    <citation type="submission" date="2015-02" db="EMBL/GenBank/DDBJ databases">
        <title>Genome sequencing for Strongylocentrotus purpuratus.</title>
        <authorList>
            <person name="Murali S."/>
            <person name="Liu Y."/>
            <person name="Vee V."/>
            <person name="English A."/>
            <person name="Wang M."/>
            <person name="Skinner E."/>
            <person name="Han Y."/>
            <person name="Muzny D.M."/>
            <person name="Worley K.C."/>
            <person name="Gibbs R.A."/>
        </authorList>
    </citation>
    <scope>NUCLEOTIDE SEQUENCE</scope>
</reference>
<dbReference type="Gene3D" id="1.20.1070.10">
    <property type="entry name" value="Rhodopsin 7-helix transmembrane proteins"/>
    <property type="match status" value="1"/>
</dbReference>
<dbReference type="Pfam" id="PF00001">
    <property type="entry name" value="7tm_1"/>
    <property type="match status" value="1"/>
</dbReference>
<evidence type="ECO:0000256" key="2">
    <source>
        <dbReference type="ARBA" id="ARBA00022692"/>
    </source>
</evidence>
<accession>A0A7M7PKM7</accession>
<feature type="transmembrane region" description="Helical" evidence="8">
    <location>
        <begin position="147"/>
        <end position="165"/>
    </location>
</feature>
<keyword evidence="5 8" id="KW-0472">Membrane</keyword>
<dbReference type="Proteomes" id="UP000007110">
    <property type="component" value="Unassembled WGS sequence"/>
</dbReference>
<dbReference type="InterPro" id="IPR000276">
    <property type="entry name" value="GPCR_Rhodpsn"/>
</dbReference>
<dbReference type="AlphaFoldDB" id="A0A7M7PKM7"/>
<evidence type="ECO:0000256" key="1">
    <source>
        <dbReference type="ARBA" id="ARBA00004141"/>
    </source>
</evidence>
<dbReference type="PRINTS" id="PR00237">
    <property type="entry name" value="GPCRRHODOPSN"/>
</dbReference>
<dbReference type="SUPFAM" id="SSF81321">
    <property type="entry name" value="Family A G protein-coupled receptor-like"/>
    <property type="match status" value="1"/>
</dbReference>
<evidence type="ECO:0000256" key="8">
    <source>
        <dbReference type="SAM" id="Phobius"/>
    </source>
</evidence>
<dbReference type="InterPro" id="IPR017452">
    <property type="entry name" value="GPCR_Rhodpsn_7TM"/>
</dbReference>
<keyword evidence="7" id="KW-0807">Transducer</keyword>
<dbReference type="PROSITE" id="PS50262">
    <property type="entry name" value="G_PROTEIN_RECEP_F1_2"/>
    <property type="match status" value="1"/>
</dbReference>
<keyword evidence="6" id="KW-0675">Receptor</keyword>
<evidence type="ECO:0000313" key="11">
    <source>
        <dbReference type="Proteomes" id="UP000007110"/>
    </source>
</evidence>
<dbReference type="PANTHER" id="PTHR24243">
    <property type="entry name" value="G-PROTEIN COUPLED RECEPTOR"/>
    <property type="match status" value="1"/>
</dbReference>
<evidence type="ECO:0000256" key="7">
    <source>
        <dbReference type="ARBA" id="ARBA00023224"/>
    </source>
</evidence>
<dbReference type="GO" id="GO:0007186">
    <property type="term" value="P:G protein-coupled receptor signaling pathway"/>
    <property type="evidence" value="ECO:0000318"/>
    <property type="project" value="GO_Central"/>
</dbReference>
<dbReference type="GO" id="GO:0005886">
    <property type="term" value="C:plasma membrane"/>
    <property type="evidence" value="ECO:0000318"/>
    <property type="project" value="GO_Central"/>
</dbReference>
<evidence type="ECO:0000259" key="9">
    <source>
        <dbReference type="PROSITE" id="PS50262"/>
    </source>
</evidence>
<feature type="transmembrane region" description="Helical" evidence="8">
    <location>
        <begin position="217"/>
        <end position="239"/>
    </location>
</feature>
<dbReference type="EnsemblMetazoa" id="XM_030997224">
    <property type="protein sequence ID" value="XP_030853084"/>
    <property type="gene ID" value="LOC115929075"/>
</dbReference>
<name>A0A7M7PKM7_STRPU</name>
<dbReference type="FunCoup" id="A0A7M7PKM7">
    <property type="interactions" value="899"/>
</dbReference>
<evidence type="ECO:0000256" key="5">
    <source>
        <dbReference type="ARBA" id="ARBA00023136"/>
    </source>
</evidence>
<feature type="transmembrane region" description="Helical" evidence="8">
    <location>
        <begin position="65"/>
        <end position="90"/>
    </location>
</feature>
<feature type="transmembrane region" description="Helical" evidence="8">
    <location>
        <begin position="270"/>
        <end position="291"/>
    </location>
</feature>
<dbReference type="SMART" id="SM01381">
    <property type="entry name" value="7TM_GPCR_Srsx"/>
    <property type="match status" value="1"/>
</dbReference>
<dbReference type="GO" id="GO:0004930">
    <property type="term" value="F:G protein-coupled receptor activity"/>
    <property type="evidence" value="ECO:0000318"/>
    <property type="project" value="GO_Central"/>
</dbReference>
<keyword evidence="11" id="KW-1185">Reference proteome</keyword>
<keyword evidence="3 8" id="KW-1133">Transmembrane helix</keyword>